<sequence>MSEAIDKSTAGTTAPRTADQIEADIAAARTRLAGTLDDLQDRVRPESIARRGLAKAKGVYVSPERGVRIERVAATAVAVVGVLLLRRGLRAYSNRRALSNMPDVLWLPVPSAQVSGSMRAAARRSA</sequence>
<reference evidence="1" key="1">
    <citation type="submission" date="2020-05" db="EMBL/GenBank/DDBJ databases">
        <authorList>
            <person name="Chiriac C."/>
            <person name="Salcher M."/>
            <person name="Ghai R."/>
            <person name="Kavagutti S V."/>
        </authorList>
    </citation>
    <scope>NUCLEOTIDE SEQUENCE</scope>
</reference>
<dbReference type="AlphaFoldDB" id="A0A6J7KWD8"/>
<evidence type="ECO:0000313" key="1">
    <source>
        <dbReference type="EMBL" id="CAB4958832.1"/>
    </source>
</evidence>
<proteinExistence type="predicted"/>
<dbReference type="Pfam" id="PF12277">
    <property type="entry name" value="DUF3618"/>
    <property type="match status" value="1"/>
</dbReference>
<dbReference type="InterPro" id="IPR022062">
    <property type="entry name" value="DUF3618"/>
</dbReference>
<gene>
    <name evidence="1" type="ORF">UFOPK3773_01860</name>
</gene>
<protein>
    <submittedName>
        <fullName evidence="1">Unannotated protein</fullName>
    </submittedName>
</protein>
<organism evidence="1">
    <name type="scientific">freshwater metagenome</name>
    <dbReference type="NCBI Taxonomy" id="449393"/>
    <lineage>
        <taxon>unclassified sequences</taxon>
        <taxon>metagenomes</taxon>
        <taxon>ecological metagenomes</taxon>
    </lineage>
</organism>
<accession>A0A6J7KWD8</accession>
<name>A0A6J7KWD8_9ZZZZ</name>
<dbReference type="EMBL" id="CAFBNF010000259">
    <property type="protein sequence ID" value="CAB4958832.1"/>
    <property type="molecule type" value="Genomic_DNA"/>
</dbReference>